<accession>A0A7I4Y776</accession>
<evidence type="ECO:0000313" key="4">
    <source>
        <dbReference type="Proteomes" id="UP000025227"/>
    </source>
</evidence>
<dbReference type="PANTHER" id="PTHR36842">
    <property type="entry name" value="PROTEIN TOLB HOMOLOG"/>
    <property type="match status" value="1"/>
</dbReference>
<dbReference type="SUPFAM" id="SSF82171">
    <property type="entry name" value="DPP6 N-terminal domain-like"/>
    <property type="match status" value="2"/>
</dbReference>
<dbReference type="InterPro" id="IPR011659">
    <property type="entry name" value="WD40"/>
</dbReference>
<evidence type="ECO:0000313" key="5">
    <source>
        <dbReference type="WBParaSite" id="HCON_00061320-00001"/>
    </source>
</evidence>
<feature type="chain" id="PRO_5029591766" evidence="3">
    <location>
        <begin position="18"/>
        <end position="827"/>
    </location>
</feature>
<dbReference type="OrthoDB" id="43744at2759"/>
<keyword evidence="4" id="KW-1185">Reference proteome</keyword>
<dbReference type="AlphaFoldDB" id="A0A7I4Y776"/>
<organism evidence="4 5">
    <name type="scientific">Haemonchus contortus</name>
    <name type="common">Barber pole worm</name>
    <dbReference type="NCBI Taxonomy" id="6289"/>
    <lineage>
        <taxon>Eukaryota</taxon>
        <taxon>Metazoa</taxon>
        <taxon>Ecdysozoa</taxon>
        <taxon>Nematoda</taxon>
        <taxon>Chromadorea</taxon>
        <taxon>Rhabditida</taxon>
        <taxon>Rhabditina</taxon>
        <taxon>Rhabditomorpha</taxon>
        <taxon>Strongyloidea</taxon>
        <taxon>Trichostrongylidae</taxon>
        <taxon>Haemonchus</taxon>
    </lineage>
</organism>
<name>A0A7I4Y776_HAECO</name>
<dbReference type="Proteomes" id="UP000025227">
    <property type="component" value="Unplaced"/>
</dbReference>
<evidence type="ECO:0000256" key="1">
    <source>
        <dbReference type="ARBA" id="ARBA00009820"/>
    </source>
</evidence>
<feature type="region of interest" description="Disordered" evidence="2">
    <location>
        <begin position="782"/>
        <end position="805"/>
    </location>
</feature>
<dbReference type="Pfam" id="PF07676">
    <property type="entry name" value="PD40"/>
    <property type="match status" value="5"/>
</dbReference>
<dbReference type="Gene3D" id="2.120.10.30">
    <property type="entry name" value="TolB, C-terminal domain"/>
    <property type="match status" value="4"/>
</dbReference>
<proteinExistence type="inferred from homology"/>
<feature type="signal peptide" evidence="3">
    <location>
        <begin position="1"/>
        <end position="17"/>
    </location>
</feature>
<comment type="similarity">
    <text evidence="1">Belongs to the TolB family.</text>
</comment>
<dbReference type="WBParaSite" id="HCON_00061320-00001">
    <property type="protein sequence ID" value="HCON_00061320-00001"/>
    <property type="gene ID" value="HCON_00061320"/>
</dbReference>
<dbReference type="OMA" id="WITDING"/>
<protein>
    <submittedName>
        <fullName evidence="5">Apical gut membrane polyprotein</fullName>
    </submittedName>
</protein>
<dbReference type="PANTHER" id="PTHR36842:SF1">
    <property type="entry name" value="PROTEIN TOLB"/>
    <property type="match status" value="1"/>
</dbReference>
<keyword evidence="3" id="KW-0732">Signal</keyword>
<evidence type="ECO:0000256" key="3">
    <source>
        <dbReference type="SAM" id="SignalP"/>
    </source>
</evidence>
<feature type="compositionally biased region" description="Basic and acidic residues" evidence="2">
    <location>
        <begin position="789"/>
        <end position="805"/>
    </location>
</feature>
<sequence>MRYWLAILPLLTGCCTGSGELHFPGETHLKNVRQLTFEHRNTEAYFNSDDTYLVFQATGYGVDCEQIYRLELSRPVETLAKISTGIGTSAASFFYPNSVDILYSGNFHKTTVNAKKLTNDSSCPQKVCDSSKAKTDLIIKKMCESGHAWDVFPDYDIFKVNEYGNVLDQITKNDVYDSEAFISPDGKKIVYTSKQSGDLDLWITDINGALKIQLTKAKGYDGGASFSPDGEKIVFHASRPTAKDKIDIYDHLLKNNLVATNKMELYVMKANTVCGDGTGERLLFNRARGALDWTPYYHPDNKRIIFSSNMNSTKSNEYHLYIVNEDGTGLERVTFGSGYFNAFPVFSHDGKKVVWSSNRGSTKEGDLNLFIADWVDPGRDTDDESDAKEELRTNRIPKKATQKNAMRWQDTVTTPYDNVVHYTGERRLKNVKQLTFRGQNAEGYFSYDDSKIILQATGYGTTCDQIYELDLNVDPRKQIMKRMSTGLGGTTCSFFFNEPDNNHRLYAGDFWALNDTVRDTIITHTCPAKKCENRKAIKDPVLKELCNTVYTWDIYPEFDIFMVNKYGNIVKQLTDETGYNAEAVLSPDGKTIAFTSIRTGDLELWTMNTDGTNLRQVTSEYGYDGGCFFSPDGKRLVFRASRPKTKAEKEKYQKLLDYGLVEPTLTEIYVVDVDGKNLKQVTNFGVASWAPYYLPDNKRIIFSSNYNMSAKQFGSFALYVINEDGTGLERVTFGEGYQFNAFPMFNRAGNKLVWGSSRNRTKGASLNLFIADWVDKIDDDNIGGGGGGDDNKKKDEKGKEKEEKKSVSVKAFSFSLLLIPFLLLIFH</sequence>
<reference evidence="5" key="1">
    <citation type="submission" date="2020-12" db="UniProtKB">
        <authorList>
            <consortium name="WormBaseParasite"/>
        </authorList>
    </citation>
    <scope>IDENTIFICATION</scope>
    <source>
        <strain evidence="5">MHco3</strain>
    </source>
</reference>
<evidence type="ECO:0000256" key="2">
    <source>
        <dbReference type="SAM" id="MobiDB-lite"/>
    </source>
</evidence>
<dbReference type="InterPro" id="IPR011042">
    <property type="entry name" value="6-blade_b-propeller_TolB-like"/>
</dbReference>